<evidence type="ECO:0008006" key="3">
    <source>
        <dbReference type="Google" id="ProtNLM"/>
    </source>
</evidence>
<name>A0AAW0A7Y4_9AGAR</name>
<reference evidence="1 2" key="1">
    <citation type="journal article" date="2024" name="J Genomics">
        <title>Draft genome sequencing and assembly of Favolaschia claudopus CIRM-BRFM 2984 isolated from oak limbs.</title>
        <authorList>
            <person name="Navarro D."/>
            <person name="Drula E."/>
            <person name="Chaduli D."/>
            <person name="Cazenave R."/>
            <person name="Ahrendt S."/>
            <person name="Wang J."/>
            <person name="Lipzen A."/>
            <person name="Daum C."/>
            <person name="Barry K."/>
            <person name="Grigoriev I.V."/>
            <person name="Favel A."/>
            <person name="Rosso M.N."/>
            <person name="Martin F."/>
        </authorList>
    </citation>
    <scope>NUCLEOTIDE SEQUENCE [LARGE SCALE GENOMIC DNA]</scope>
    <source>
        <strain evidence="1 2">CIRM-BRFM 2984</strain>
    </source>
</reference>
<dbReference type="SUPFAM" id="SSF52047">
    <property type="entry name" value="RNI-like"/>
    <property type="match status" value="1"/>
</dbReference>
<gene>
    <name evidence="1" type="ORF">R3P38DRAFT_2557298</name>
</gene>
<dbReference type="Gene3D" id="3.80.10.10">
    <property type="entry name" value="Ribonuclease Inhibitor"/>
    <property type="match status" value="1"/>
</dbReference>
<dbReference type="PANTHER" id="PTHR38926">
    <property type="entry name" value="F-BOX DOMAIN CONTAINING PROTEIN, EXPRESSED"/>
    <property type="match status" value="1"/>
</dbReference>
<comment type="caution">
    <text evidence="1">The sequence shown here is derived from an EMBL/GenBank/DDBJ whole genome shotgun (WGS) entry which is preliminary data.</text>
</comment>
<protein>
    <recommendedName>
        <fullName evidence="3">F-box domain-containing protein</fullName>
    </recommendedName>
</protein>
<keyword evidence="2" id="KW-1185">Reference proteome</keyword>
<evidence type="ECO:0000313" key="1">
    <source>
        <dbReference type="EMBL" id="KAK7002211.1"/>
    </source>
</evidence>
<dbReference type="AlphaFoldDB" id="A0AAW0A7Y4"/>
<dbReference type="PANTHER" id="PTHR38926:SF5">
    <property type="entry name" value="F-BOX AND LEUCINE-RICH REPEAT PROTEIN 6"/>
    <property type="match status" value="1"/>
</dbReference>
<dbReference type="EMBL" id="JAWWNJ010000079">
    <property type="protein sequence ID" value="KAK7002211.1"/>
    <property type="molecule type" value="Genomic_DNA"/>
</dbReference>
<proteinExistence type="predicted"/>
<sequence length="492" mass="55843">MNSNSGPIVNDPRRVHLLKLLAGTLSSIRRFPPEILSIIFVFCRDLDVSSTGVYTTTHRKLAPMLLTRICSRWRQIALDTPRLWDNVHLQTTLFIRDGVDVFVADLLQRSHVLPLSVTIDTPQSIFLREGWLNLDGLNDHHHRWLDFLWTNPSTCRRLRSLTLDVFEDDYTPNIFPLPETEFPALATLVLSMEGNIEPDLVHILESFKHAPLLRSLELVVSNCSDALLEATFPWHQLTTLNMTLPLISDVVRTLLVQCTSLERTKFDNIFEWDNDLDPPPPQIPTLLAELRDVEVGWKNGSQTDMVLGGLSLPKLRSLEITSTFRSSEDVEEPPTPVLLALHACSHFALEHLTLTGQLLTPTELLSVLRVVPTLRTLNVRGCECIDDELFRMLTANDSLTTLPELTKLEIHPITPTLDGNVVATMAESLFEKGRTPASIEAPIAMFPCLTRLCLYRGHEQFVNWGWEKFADDVERRIAVLCETGFLVDRYHR</sequence>
<evidence type="ECO:0000313" key="2">
    <source>
        <dbReference type="Proteomes" id="UP001362999"/>
    </source>
</evidence>
<dbReference type="InterPro" id="IPR032675">
    <property type="entry name" value="LRR_dom_sf"/>
</dbReference>
<organism evidence="1 2">
    <name type="scientific">Favolaschia claudopus</name>
    <dbReference type="NCBI Taxonomy" id="2862362"/>
    <lineage>
        <taxon>Eukaryota</taxon>
        <taxon>Fungi</taxon>
        <taxon>Dikarya</taxon>
        <taxon>Basidiomycota</taxon>
        <taxon>Agaricomycotina</taxon>
        <taxon>Agaricomycetes</taxon>
        <taxon>Agaricomycetidae</taxon>
        <taxon>Agaricales</taxon>
        <taxon>Marasmiineae</taxon>
        <taxon>Mycenaceae</taxon>
        <taxon>Favolaschia</taxon>
    </lineage>
</organism>
<dbReference type="Proteomes" id="UP001362999">
    <property type="component" value="Unassembled WGS sequence"/>
</dbReference>
<accession>A0AAW0A7Y4</accession>